<sequence length="203" mass="21049">MTLHSILALALAVFILGLTPGPGVFATLARALTQGVGPALIFVAGLTLGDLVYLAFAVLGLSYIAAEFSGIFLGIKIAGGVYLVYLGITLWRTKAEAADLGVGVERGRVRGFLSGLMLTLGNPKAAIFYIAFLPSFMDLHAVSLSQFAIAAGVISGVIFTTLSGYALLAARLRPVFKSPRAMLRLKRGAGSVMIGVGGFVISS</sequence>
<evidence type="ECO:0000313" key="7">
    <source>
        <dbReference type="EMBL" id="TCS61269.1"/>
    </source>
</evidence>
<dbReference type="PANTHER" id="PTHR30086:SF20">
    <property type="entry name" value="ARGININE EXPORTER PROTEIN ARGO-RELATED"/>
    <property type="match status" value="1"/>
</dbReference>
<keyword evidence="2" id="KW-1003">Cell membrane</keyword>
<proteinExistence type="predicted"/>
<dbReference type="Proteomes" id="UP000295304">
    <property type="component" value="Unassembled WGS sequence"/>
</dbReference>
<feature type="transmembrane region" description="Helical" evidence="6">
    <location>
        <begin position="71"/>
        <end position="91"/>
    </location>
</feature>
<dbReference type="GO" id="GO:0015171">
    <property type="term" value="F:amino acid transmembrane transporter activity"/>
    <property type="evidence" value="ECO:0007669"/>
    <property type="project" value="TreeGrafter"/>
</dbReference>
<gene>
    <name evidence="7" type="ORF">EDD55_10868</name>
</gene>
<feature type="transmembrane region" description="Helical" evidence="6">
    <location>
        <begin position="144"/>
        <end position="170"/>
    </location>
</feature>
<evidence type="ECO:0000256" key="4">
    <source>
        <dbReference type="ARBA" id="ARBA00022989"/>
    </source>
</evidence>
<keyword evidence="3 6" id="KW-0812">Transmembrane</keyword>
<organism evidence="7 8">
    <name type="scientific">Varunaivibrio sulfuroxidans</name>
    <dbReference type="NCBI Taxonomy" id="1773489"/>
    <lineage>
        <taxon>Bacteria</taxon>
        <taxon>Pseudomonadati</taxon>
        <taxon>Pseudomonadota</taxon>
        <taxon>Alphaproteobacteria</taxon>
        <taxon>Rhodospirillales</taxon>
        <taxon>Magnetovibrionaceae</taxon>
        <taxon>Varunaivibrio</taxon>
    </lineage>
</organism>
<dbReference type="AlphaFoldDB" id="A0A4R3J5U9"/>
<reference evidence="7 8" key="1">
    <citation type="submission" date="2019-03" db="EMBL/GenBank/DDBJ databases">
        <title>Genomic Encyclopedia of Type Strains, Phase IV (KMG-IV): sequencing the most valuable type-strain genomes for metagenomic binning, comparative biology and taxonomic classification.</title>
        <authorList>
            <person name="Goeker M."/>
        </authorList>
    </citation>
    <scope>NUCLEOTIDE SEQUENCE [LARGE SCALE GENOMIC DNA]</scope>
    <source>
        <strain evidence="7 8">DSM 101688</strain>
    </source>
</reference>
<comment type="subcellular location">
    <subcellularLocation>
        <location evidence="1">Cell membrane</location>
        <topology evidence="1">Multi-pass membrane protein</topology>
    </subcellularLocation>
</comment>
<dbReference type="OrthoDB" id="9804822at2"/>
<dbReference type="Pfam" id="PF01810">
    <property type="entry name" value="LysE"/>
    <property type="match status" value="1"/>
</dbReference>
<dbReference type="InterPro" id="IPR001123">
    <property type="entry name" value="LeuE-type"/>
</dbReference>
<keyword evidence="8" id="KW-1185">Reference proteome</keyword>
<keyword evidence="4 6" id="KW-1133">Transmembrane helix</keyword>
<dbReference type="PANTHER" id="PTHR30086">
    <property type="entry name" value="ARGININE EXPORTER PROTEIN ARGO"/>
    <property type="match status" value="1"/>
</dbReference>
<dbReference type="EMBL" id="SLZW01000008">
    <property type="protein sequence ID" value="TCS61269.1"/>
    <property type="molecule type" value="Genomic_DNA"/>
</dbReference>
<protein>
    <submittedName>
        <fullName evidence="7">Threonine/homoserine/homoserine lactone efflux protein</fullName>
    </submittedName>
</protein>
<dbReference type="GO" id="GO:0005886">
    <property type="term" value="C:plasma membrane"/>
    <property type="evidence" value="ECO:0007669"/>
    <property type="project" value="UniProtKB-SubCell"/>
</dbReference>
<accession>A0A4R3J5U9</accession>
<feature type="transmembrane region" description="Helical" evidence="6">
    <location>
        <begin position="6"/>
        <end position="28"/>
    </location>
</feature>
<evidence type="ECO:0000313" key="8">
    <source>
        <dbReference type="Proteomes" id="UP000295304"/>
    </source>
</evidence>
<evidence type="ECO:0000256" key="2">
    <source>
        <dbReference type="ARBA" id="ARBA00022475"/>
    </source>
</evidence>
<feature type="transmembrane region" description="Helical" evidence="6">
    <location>
        <begin position="112"/>
        <end position="132"/>
    </location>
</feature>
<evidence type="ECO:0000256" key="5">
    <source>
        <dbReference type="ARBA" id="ARBA00023136"/>
    </source>
</evidence>
<dbReference type="RefSeq" id="WP_132939569.1">
    <property type="nucleotide sequence ID" value="NZ_CP119676.1"/>
</dbReference>
<comment type="caution">
    <text evidence="7">The sequence shown here is derived from an EMBL/GenBank/DDBJ whole genome shotgun (WGS) entry which is preliminary data.</text>
</comment>
<dbReference type="PIRSF" id="PIRSF006324">
    <property type="entry name" value="LeuE"/>
    <property type="match status" value="1"/>
</dbReference>
<name>A0A4R3J5U9_9PROT</name>
<feature type="transmembrane region" description="Helical" evidence="6">
    <location>
        <begin position="40"/>
        <end position="65"/>
    </location>
</feature>
<evidence type="ECO:0000256" key="6">
    <source>
        <dbReference type="SAM" id="Phobius"/>
    </source>
</evidence>
<evidence type="ECO:0000256" key="3">
    <source>
        <dbReference type="ARBA" id="ARBA00022692"/>
    </source>
</evidence>
<keyword evidence="5 6" id="KW-0472">Membrane</keyword>
<evidence type="ECO:0000256" key="1">
    <source>
        <dbReference type="ARBA" id="ARBA00004651"/>
    </source>
</evidence>